<comment type="similarity">
    <text evidence="2">Belongs to the FAD-binding monooxygenase family.</text>
</comment>
<evidence type="ECO:0000256" key="3">
    <source>
        <dbReference type="ARBA" id="ARBA00022630"/>
    </source>
</evidence>
<dbReference type="GO" id="GO:0004497">
    <property type="term" value="F:monooxygenase activity"/>
    <property type="evidence" value="ECO:0007669"/>
    <property type="project" value="UniProtKB-KW"/>
</dbReference>
<accession>A0A9P4TGM2</accession>
<dbReference type="InterPro" id="IPR023753">
    <property type="entry name" value="FAD/NAD-binding_dom"/>
</dbReference>
<comment type="caution">
    <text evidence="9">The sequence shown here is derived from an EMBL/GenBank/DDBJ whole genome shotgun (WGS) entry which is preliminary data.</text>
</comment>
<evidence type="ECO:0000313" key="10">
    <source>
        <dbReference type="Proteomes" id="UP000801428"/>
    </source>
</evidence>
<name>A0A9P4TGM2_CURKU</name>
<protein>
    <recommendedName>
        <fullName evidence="8">FAD/NAD(P)-binding domain-containing protein</fullName>
    </recommendedName>
</protein>
<dbReference type="PANTHER" id="PTHR43098:SF3">
    <property type="entry name" value="L-ORNITHINE N(5)-MONOOXYGENASE-RELATED"/>
    <property type="match status" value="1"/>
</dbReference>
<dbReference type="SUPFAM" id="SSF51905">
    <property type="entry name" value="FAD/NAD(P)-binding domain"/>
    <property type="match status" value="2"/>
</dbReference>
<dbReference type="AlphaFoldDB" id="A0A9P4TGM2"/>
<dbReference type="Gene3D" id="3.50.50.60">
    <property type="entry name" value="FAD/NAD(P)-binding domain"/>
    <property type="match status" value="3"/>
</dbReference>
<keyword evidence="3" id="KW-0285">Flavoprotein</keyword>
<dbReference type="Pfam" id="PF07992">
    <property type="entry name" value="Pyr_redox_2"/>
    <property type="match status" value="1"/>
</dbReference>
<feature type="domain" description="FAD/NAD(P)-binding" evidence="8">
    <location>
        <begin position="7"/>
        <end position="177"/>
    </location>
</feature>
<evidence type="ECO:0000256" key="1">
    <source>
        <dbReference type="ARBA" id="ARBA00001974"/>
    </source>
</evidence>
<dbReference type="InterPro" id="IPR050775">
    <property type="entry name" value="FAD-binding_Monooxygenases"/>
</dbReference>
<keyword evidence="6" id="KW-0560">Oxidoreductase</keyword>
<evidence type="ECO:0000256" key="5">
    <source>
        <dbReference type="ARBA" id="ARBA00022857"/>
    </source>
</evidence>
<dbReference type="InterPro" id="IPR036188">
    <property type="entry name" value="FAD/NAD-bd_sf"/>
</dbReference>
<evidence type="ECO:0000259" key="8">
    <source>
        <dbReference type="Pfam" id="PF07992"/>
    </source>
</evidence>
<evidence type="ECO:0000313" key="9">
    <source>
        <dbReference type="EMBL" id="KAF3005837.1"/>
    </source>
</evidence>
<evidence type="ECO:0000256" key="6">
    <source>
        <dbReference type="ARBA" id="ARBA00023002"/>
    </source>
</evidence>
<dbReference type="EMBL" id="SWKU01000006">
    <property type="protein sequence ID" value="KAF3005837.1"/>
    <property type="molecule type" value="Genomic_DNA"/>
</dbReference>
<organism evidence="9 10">
    <name type="scientific">Curvularia kusanoi</name>
    <name type="common">Cochliobolus kusanoi</name>
    <dbReference type="NCBI Taxonomy" id="90978"/>
    <lineage>
        <taxon>Eukaryota</taxon>
        <taxon>Fungi</taxon>
        <taxon>Dikarya</taxon>
        <taxon>Ascomycota</taxon>
        <taxon>Pezizomycotina</taxon>
        <taxon>Dothideomycetes</taxon>
        <taxon>Pleosporomycetidae</taxon>
        <taxon>Pleosporales</taxon>
        <taxon>Pleosporineae</taxon>
        <taxon>Pleosporaceae</taxon>
        <taxon>Curvularia</taxon>
    </lineage>
</organism>
<gene>
    <name evidence="9" type="ORF">E8E13_008613</name>
</gene>
<evidence type="ECO:0000256" key="7">
    <source>
        <dbReference type="ARBA" id="ARBA00023033"/>
    </source>
</evidence>
<evidence type="ECO:0000256" key="2">
    <source>
        <dbReference type="ARBA" id="ARBA00010139"/>
    </source>
</evidence>
<sequence>MTEEILDAVIVGAGFGGVYQLKRLRDAGYNVKLFESGSDYGGVEISGSAELRAYFKYVAEKWALRKDTIFDCFVEKAVWREEEKRWSITTKDGRKYKAKFFLLNTGFAAKRHIPDWNGVGDFKGTFLHPSYWPHEDPDVAGKRIAIIGTGATGVQLASELSKVASKLTVFQRTPNLALPMRQVQYDLPVQAIPRENYPDLYSNRKDSFTGLSFNFLPRTTFTDTPEQRRDVYESLWAEGDFHFWLGTYSDMLFDRAANEEAYVFWREKVRARVEDPKIADLLAPMQQPHAFGCKRISLEADYFEIFNQDNVTLVDTSDAGTPIQAITAEGIKTQGGQEHHFDVIISATGYDAVTGGLTNIDVQGRSGANLKQTWSAGVQTYLGMASHSFPNMFFTYGPQAPTAFCNGPTCAEYQGDWILQVMEHMRERGLEEVEVTEQSQKEWKIHVAELAGKTLLTEVDSWYMGANVPGKKREPLVYMGGVPAYYKTLADVKDKGFEGLGFA</sequence>
<comment type="cofactor">
    <cofactor evidence="1">
        <name>FAD</name>
        <dbReference type="ChEBI" id="CHEBI:57692"/>
    </cofactor>
</comment>
<proteinExistence type="inferred from homology"/>
<reference evidence="9" key="1">
    <citation type="submission" date="2019-04" db="EMBL/GenBank/DDBJ databases">
        <title>Sequencing of skin fungus with MAO and IRED activity.</title>
        <authorList>
            <person name="Marsaioli A.J."/>
            <person name="Bonatto J.M.C."/>
            <person name="Reis Junior O."/>
        </authorList>
    </citation>
    <scope>NUCLEOTIDE SEQUENCE</scope>
    <source>
        <strain evidence="9">30M1</strain>
    </source>
</reference>
<dbReference type="PANTHER" id="PTHR43098">
    <property type="entry name" value="L-ORNITHINE N(5)-MONOOXYGENASE-RELATED"/>
    <property type="match status" value="1"/>
</dbReference>
<keyword evidence="10" id="KW-1185">Reference proteome</keyword>
<dbReference type="Proteomes" id="UP000801428">
    <property type="component" value="Unassembled WGS sequence"/>
</dbReference>
<keyword evidence="5" id="KW-0521">NADP</keyword>
<evidence type="ECO:0000256" key="4">
    <source>
        <dbReference type="ARBA" id="ARBA00022827"/>
    </source>
</evidence>
<dbReference type="OrthoDB" id="66881at2759"/>
<keyword evidence="7" id="KW-0503">Monooxygenase</keyword>
<keyword evidence="4" id="KW-0274">FAD</keyword>